<dbReference type="EMBL" id="NIRI02000010">
    <property type="protein sequence ID" value="KAG5454279.1"/>
    <property type="molecule type" value="Genomic_DNA"/>
</dbReference>
<feature type="non-terminal residue" evidence="2">
    <location>
        <position position="1"/>
    </location>
</feature>
<accession>A0A419PJF0</accession>
<evidence type="ECO:0000313" key="2">
    <source>
        <dbReference type="EMBL" id="KAG5454279.1"/>
    </source>
</evidence>
<proteinExistence type="predicted"/>
<reference evidence="2 3" key="2">
    <citation type="journal article" date="2021" name="Genomics">
        <title>High-quality reference genome for Clonorchis sinensis.</title>
        <authorList>
            <person name="Young N.D."/>
            <person name="Stroehlein A.J."/>
            <person name="Kinkar L."/>
            <person name="Wang T."/>
            <person name="Sohn W.M."/>
            <person name="Chang B.C.H."/>
            <person name="Kaur P."/>
            <person name="Weisz D."/>
            <person name="Dudchenko O."/>
            <person name="Aiden E.L."/>
            <person name="Korhonen P.K."/>
            <person name="Gasser R.B."/>
        </authorList>
    </citation>
    <scope>NUCLEOTIDE SEQUENCE [LARGE SCALE GENOMIC DNA]</scope>
    <source>
        <strain evidence="2">Cs-k2</strain>
    </source>
</reference>
<keyword evidence="3" id="KW-1185">Reference proteome</keyword>
<name>A0A419PJF0_CLOSI</name>
<evidence type="ECO:0000313" key="3">
    <source>
        <dbReference type="Proteomes" id="UP000286415"/>
    </source>
</evidence>
<organism evidence="2 3">
    <name type="scientific">Clonorchis sinensis</name>
    <name type="common">Chinese liver fluke</name>
    <dbReference type="NCBI Taxonomy" id="79923"/>
    <lineage>
        <taxon>Eukaryota</taxon>
        <taxon>Metazoa</taxon>
        <taxon>Spiralia</taxon>
        <taxon>Lophotrochozoa</taxon>
        <taxon>Platyhelminthes</taxon>
        <taxon>Trematoda</taxon>
        <taxon>Digenea</taxon>
        <taxon>Opisthorchiida</taxon>
        <taxon>Opisthorchiata</taxon>
        <taxon>Opisthorchiidae</taxon>
        <taxon>Clonorchis</taxon>
    </lineage>
</organism>
<dbReference type="Proteomes" id="UP000286415">
    <property type="component" value="Unassembled WGS sequence"/>
</dbReference>
<dbReference type="AlphaFoldDB" id="A0A419PJF0"/>
<protein>
    <submittedName>
        <fullName evidence="2">Uncharacterized protein</fullName>
    </submittedName>
</protein>
<comment type="caution">
    <text evidence="2">The sequence shown here is derived from an EMBL/GenBank/DDBJ whole genome shotgun (WGS) entry which is preliminary data.</text>
</comment>
<dbReference type="InParanoid" id="A0A419PJF0"/>
<evidence type="ECO:0000256" key="1">
    <source>
        <dbReference type="SAM" id="MobiDB-lite"/>
    </source>
</evidence>
<sequence>GELAQWLERAFTGWKVRGSNPTSASQRPLSRLGQPGRIRAPVLSSGGMAIRHRKGCHHECEFRTSNFPQGMPPRSSSCSDTYLLEQGARWLKWLEREFTDRKVRGSNPTSASRLPLSRLGQPGSIPALVVPSGGTAARHRMGVTAEQFFLFRPQKELGEANKK</sequence>
<feature type="region of interest" description="Disordered" evidence="1">
    <location>
        <begin position="17"/>
        <end position="40"/>
    </location>
</feature>
<dbReference type="OrthoDB" id="6227366at2759"/>
<reference evidence="2 3" key="1">
    <citation type="journal article" date="2018" name="Biotechnol. Adv.">
        <title>Improved genomic resources and new bioinformatic workflow for the carcinogenic parasite Clonorchis sinensis: Biotechnological implications.</title>
        <authorList>
            <person name="Wang D."/>
            <person name="Korhonen P.K."/>
            <person name="Gasser R.B."/>
            <person name="Young N.D."/>
        </authorList>
    </citation>
    <scope>NUCLEOTIDE SEQUENCE [LARGE SCALE GENOMIC DNA]</scope>
    <source>
        <strain evidence="2">Cs-k2</strain>
    </source>
</reference>
<feature type="compositionally biased region" description="Polar residues" evidence="1">
    <location>
        <begin position="19"/>
        <end position="28"/>
    </location>
</feature>
<gene>
    <name evidence="2" type="ORF">CSKR_106542</name>
</gene>